<name>A0A8S0UTJ0_OLEEU</name>
<keyword evidence="2" id="KW-1185">Reference proteome</keyword>
<dbReference type="EMBL" id="CACTIH010009033">
    <property type="protein sequence ID" value="CAA3019996.1"/>
    <property type="molecule type" value="Genomic_DNA"/>
</dbReference>
<dbReference type="Proteomes" id="UP000594638">
    <property type="component" value="Unassembled WGS sequence"/>
</dbReference>
<sequence length="298" mass="32590">MLGWADPDLTASILKTLPEITSSLKRRIVSSLQNNTTIVAVLSALIDPSKFSPERVKLGFGFVYLHNKTKMSEVGVERKRTIKLFCPSLSKIIHVIASDEQKLDLGSIARAFGLDPATIKLNGHFISRGVDLIASSVTWKSLLSFFSARGLSTGTNDSDALVVDGKLTKVGSKRVHDPTDSGNTRTANAEECCYDGIKKKQELECNTWLGNKRFRGANSGSVHAINQTNAMGVKRKLGIDDANLIKRSRLNVTISGFQATEGSLSTTLPNSKFSCSYINKNMKRMSHDEAIVVPFKKL</sequence>
<accession>A0A8S0UTJ0</accession>
<dbReference type="PANTHER" id="PTHR39104:SF1">
    <property type="entry name" value="AMINO ACID-LIGASE"/>
    <property type="match status" value="1"/>
</dbReference>
<gene>
    <name evidence="1" type="ORF">OLEA9_A072775</name>
</gene>
<dbReference type="PANTHER" id="PTHR39104">
    <property type="entry name" value="AMINO ACID-LIGASE"/>
    <property type="match status" value="1"/>
</dbReference>
<dbReference type="Gramene" id="OE9A072775T2">
    <property type="protein sequence ID" value="OE9A072775C2"/>
    <property type="gene ID" value="OE9A072775"/>
</dbReference>
<reference evidence="1 2" key="1">
    <citation type="submission" date="2019-12" db="EMBL/GenBank/DDBJ databases">
        <authorList>
            <person name="Alioto T."/>
            <person name="Alioto T."/>
            <person name="Gomez Garrido J."/>
        </authorList>
    </citation>
    <scope>NUCLEOTIDE SEQUENCE [LARGE SCALE GENOMIC DNA]</scope>
</reference>
<evidence type="ECO:0000313" key="2">
    <source>
        <dbReference type="Proteomes" id="UP000594638"/>
    </source>
</evidence>
<protein>
    <submittedName>
        <fullName evidence="1">Uncharacterized protein</fullName>
    </submittedName>
</protein>
<comment type="caution">
    <text evidence="1">The sequence shown here is derived from an EMBL/GenBank/DDBJ whole genome shotgun (WGS) entry which is preliminary data.</text>
</comment>
<dbReference type="OrthoDB" id="751983at2759"/>
<evidence type="ECO:0000313" key="1">
    <source>
        <dbReference type="EMBL" id="CAA3019996.1"/>
    </source>
</evidence>
<organism evidence="1 2">
    <name type="scientific">Olea europaea subsp. europaea</name>
    <dbReference type="NCBI Taxonomy" id="158383"/>
    <lineage>
        <taxon>Eukaryota</taxon>
        <taxon>Viridiplantae</taxon>
        <taxon>Streptophyta</taxon>
        <taxon>Embryophyta</taxon>
        <taxon>Tracheophyta</taxon>
        <taxon>Spermatophyta</taxon>
        <taxon>Magnoliopsida</taxon>
        <taxon>eudicotyledons</taxon>
        <taxon>Gunneridae</taxon>
        <taxon>Pentapetalae</taxon>
        <taxon>asterids</taxon>
        <taxon>lamiids</taxon>
        <taxon>Lamiales</taxon>
        <taxon>Oleaceae</taxon>
        <taxon>Oleeae</taxon>
        <taxon>Olea</taxon>
    </lineage>
</organism>
<dbReference type="AlphaFoldDB" id="A0A8S0UTJ0"/>
<proteinExistence type="predicted"/>